<organism evidence="2 3">
    <name type="scientific">Canna indica</name>
    <name type="common">Indian-shot</name>
    <dbReference type="NCBI Taxonomy" id="4628"/>
    <lineage>
        <taxon>Eukaryota</taxon>
        <taxon>Viridiplantae</taxon>
        <taxon>Streptophyta</taxon>
        <taxon>Embryophyta</taxon>
        <taxon>Tracheophyta</taxon>
        <taxon>Spermatophyta</taxon>
        <taxon>Magnoliopsida</taxon>
        <taxon>Liliopsida</taxon>
        <taxon>Zingiberales</taxon>
        <taxon>Cannaceae</taxon>
        <taxon>Canna</taxon>
    </lineage>
</organism>
<protein>
    <recommendedName>
        <fullName evidence="4">F-box domain-containing protein</fullName>
    </recommendedName>
</protein>
<sequence>MSSSGRLAAADLDGLRQRCLDPAVAEEVEEDGIDHFDRLPDSVILLVFNLVGDIKQLGRCCVVSRRFLSLAPLVDDVIVRVDCVISDDSSASPDPEAGAAAVTAGGSDKPRGVFSNLARLVLGGLVKPLQALGQILSPSAAVSPASRTSASSSSSSSSLSSDVSHHSPTEVLRNFKEIRRLRIVLPDGELGVDDGVLLKWRADFGSTLDRCVILGASSVASSSTSPISSNVNADASFQDTCGGDDCESIPESFYTNGSLKRRVVWTISSLIAASSRHYLLHPIVVDHETLERLVLTDADGQGVLTMDGQQLQELREKPVTASGSAQRTLLPALSMRLWYAHHLELPGGMVLTGATLLAIRPSEDWTRDSVSSVDGSVEFSDGSWVSDAFNEPYRTATRMLMKRKTYCLEMNSF</sequence>
<feature type="compositionally biased region" description="Low complexity" evidence="1">
    <location>
        <begin position="144"/>
        <end position="162"/>
    </location>
</feature>
<dbReference type="InterPro" id="IPR036047">
    <property type="entry name" value="F-box-like_dom_sf"/>
</dbReference>
<proteinExistence type="predicted"/>
<dbReference type="InterPro" id="IPR044809">
    <property type="entry name" value="AUF1-like"/>
</dbReference>
<evidence type="ECO:0000256" key="1">
    <source>
        <dbReference type="SAM" id="MobiDB-lite"/>
    </source>
</evidence>
<evidence type="ECO:0000313" key="2">
    <source>
        <dbReference type="EMBL" id="WOL07894.1"/>
    </source>
</evidence>
<dbReference type="PANTHER" id="PTHR31215">
    <property type="entry name" value="OS05G0510400 PROTEIN-RELATED"/>
    <property type="match status" value="1"/>
</dbReference>
<evidence type="ECO:0000313" key="3">
    <source>
        <dbReference type="Proteomes" id="UP001327560"/>
    </source>
</evidence>
<dbReference type="Proteomes" id="UP001327560">
    <property type="component" value="Chromosome 5"/>
</dbReference>
<feature type="region of interest" description="Disordered" evidence="1">
    <location>
        <begin position="144"/>
        <end position="165"/>
    </location>
</feature>
<keyword evidence="3" id="KW-1185">Reference proteome</keyword>
<accession>A0AAQ3KGD9</accession>
<evidence type="ECO:0008006" key="4">
    <source>
        <dbReference type="Google" id="ProtNLM"/>
    </source>
</evidence>
<name>A0AAQ3KGD9_9LILI</name>
<dbReference type="AlphaFoldDB" id="A0AAQ3KGD9"/>
<dbReference type="EMBL" id="CP136894">
    <property type="protein sequence ID" value="WOL07894.1"/>
    <property type="molecule type" value="Genomic_DNA"/>
</dbReference>
<reference evidence="2 3" key="1">
    <citation type="submission" date="2023-10" db="EMBL/GenBank/DDBJ databases">
        <title>Chromosome-scale genome assembly provides insights into flower coloration mechanisms of Canna indica.</title>
        <authorList>
            <person name="Li C."/>
        </authorList>
    </citation>
    <scope>NUCLEOTIDE SEQUENCE [LARGE SCALE GENOMIC DNA]</scope>
    <source>
        <tissue evidence="2">Flower</tissue>
    </source>
</reference>
<dbReference type="SUPFAM" id="SSF81383">
    <property type="entry name" value="F-box domain"/>
    <property type="match status" value="1"/>
</dbReference>
<gene>
    <name evidence="2" type="ORF">Cni_G16644</name>
</gene>